<dbReference type="AlphaFoldDB" id="A0A814EVF9"/>
<dbReference type="EMBL" id="CAJNOE010000144">
    <property type="protein sequence ID" value="CAF0974444.1"/>
    <property type="molecule type" value="Genomic_DNA"/>
</dbReference>
<dbReference type="SUPFAM" id="SSF53300">
    <property type="entry name" value="vWA-like"/>
    <property type="match status" value="1"/>
</dbReference>
<evidence type="ECO:0000313" key="4">
    <source>
        <dbReference type="EMBL" id="CAF0974444.1"/>
    </source>
</evidence>
<feature type="domain" description="VIT" evidence="3">
    <location>
        <begin position="7"/>
        <end position="137"/>
    </location>
</feature>
<organism evidence="4 6">
    <name type="scientific">Adineta steineri</name>
    <dbReference type="NCBI Taxonomy" id="433720"/>
    <lineage>
        <taxon>Eukaryota</taxon>
        <taxon>Metazoa</taxon>
        <taxon>Spiralia</taxon>
        <taxon>Gnathifera</taxon>
        <taxon>Rotifera</taxon>
        <taxon>Eurotatoria</taxon>
        <taxon>Bdelloidea</taxon>
        <taxon>Adinetida</taxon>
        <taxon>Adinetidae</taxon>
        <taxon>Adineta</taxon>
    </lineage>
</organism>
<dbReference type="PANTHER" id="PTHR45737:SF6">
    <property type="entry name" value="VON WILLEBRAND FACTOR A DOMAIN-CONTAINING PROTEIN 5A"/>
    <property type="match status" value="1"/>
</dbReference>
<dbReference type="EMBL" id="CAJOBB010000221">
    <property type="protein sequence ID" value="CAF3615732.1"/>
    <property type="molecule type" value="Genomic_DNA"/>
</dbReference>
<reference evidence="4" key="1">
    <citation type="submission" date="2021-02" db="EMBL/GenBank/DDBJ databases">
        <authorList>
            <person name="Nowell W R."/>
        </authorList>
    </citation>
    <scope>NUCLEOTIDE SEQUENCE</scope>
</reference>
<dbReference type="Pfam" id="PF13768">
    <property type="entry name" value="VWA_3"/>
    <property type="match status" value="1"/>
</dbReference>
<gene>
    <name evidence="4" type="ORF">IZO911_LOCUS16223</name>
    <name evidence="5" type="ORF">KXQ929_LOCUS5882</name>
</gene>
<comment type="caution">
    <text evidence="4">The sequence shown here is derived from an EMBL/GenBank/DDBJ whole genome shotgun (WGS) entry which is preliminary data.</text>
</comment>
<dbReference type="PROSITE" id="PS50234">
    <property type="entry name" value="VWFA"/>
    <property type="match status" value="1"/>
</dbReference>
<evidence type="ECO:0000256" key="1">
    <source>
        <dbReference type="SAM" id="MobiDB-lite"/>
    </source>
</evidence>
<dbReference type="SMART" id="SM00327">
    <property type="entry name" value="VWA"/>
    <property type="match status" value="1"/>
</dbReference>
<dbReference type="InterPro" id="IPR013694">
    <property type="entry name" value="VIT"/>
</dbReference>
<dbReference type="PANTHER" id="PTHR45737">
    <property type="entry name" value="VON WILLEBRAND FACTOR A DOMAIN-CONTAINING PROTEIN 5A"/>
    <property type="match status" value="1"/>
</dbReference>
<dbReference type="PROSITE" id="PS51468">
    <property type="entry name" value="VIT"/>
    <property type="match status" value="1"/>
</dbReference>
<dbReference type="Proteomes" id="UP000663868">
    <property type="component" value="Unassembled WGS sequence"/>
</dbReference>
<feature type="compositionally biased region" description="Polar residues" evidence="1">
    <location>
        <begin position="548"/>
        <end position="566"/>
    </location>
</feature>
<name>A0A814EVF9_9BILA</name>
<protein>
    <submittedName>
        <fullName evidence="4">Uncharacterized protein</fullName>
    </submittedName>
</protein>
<dbReference type="SMART" id="SM00609">
    <property type="entry name" value="VIT"/>
    <property type="match status" value="1"/>
</dbReference>
<evidence type="ECO:0000313" key="6">
    <source>
        <dbReference type="Proteomes" id="UP000663860"/>
    </source>
</evidence>
<dbReference type="InterPro" id="IPR036465">
    <property type="entry name" value="vWFA_dom_sf"/>
</dbReference>
<dbReference type="InterPro" id="IPR002035">
    <property type="entry name" value="VWF_A"/>
</dbReference>
<evidence type="ECO:0000259" key="3">
    <source>
        <dbReference type="PROSITE" id="PS51468"/>
    </source>
</evidence>
<feature type="region of interest" description="Disordered" evidence="1">
    <location>
        <begin position="691"/>
        <end position="718"/>
    </location>
</feature>
<evidence type="ECO:0000259" key="2">
    <source>
        <dbReference type="PROSITE" id="PS50234"/>
    </source>
</evidence>
<accession>A0A814EVF9</accession>
<dbReference type="Pfam" id="PF08487">
    <property type="entry name" value="VIT"/>
    <property type="match status" value="1"/>
</dbReference>
<evidence type="ECO:0000313" key="5">
    <source>
        <dbReference type="EMBL" id="CAF3615732.1"/>
    </source>
</evidence>
<feature type="domain" description="VWFA" evidence="2">
    <location>
        <begin position="276"/>
        <end position="450"/>
    </location>
</feature>
<dbReference type="Proteomes" id="UP000663860">
    <property type="component" value="Unassembled WGS sequence"/>
</dbReference>
<dbReference type="Gene3D" id="3.40.50.410">
    <property type="entry name" value="von Willebrand factor, type A domain"/>
    <property type="match status" value="1"/>
</dbReference>
<sequence length="822" mass="90881">MLRIKQDSQIVIQRSEVQQYVPLKSVNIEATIRSFAADVTITQVFRNDEKTSIEAVYCFPIEEQAAIYAFVAHIDDREIIAQLKEKKKAQQEYTEALQQGDGAYLLEQDEKSQDNFIINVGALPPGKECKITISYVSELDLVENGTKIRFVVPTTIAPRYNPDKGGLSSPAGTTSKYVQKSPYTIKFQCQIEKEGVARVSSASHPIQVDFGNQDAYVITFAQDNTQLDRDILVDIELSKNRLNTIVAVESGAVMASFTPSEEDCQKAMNNVETMNEFIFIVDCSGSMADEGKIGLARQAMLLFLKSLPVNCQFNIVRFGSTHQTLFNDITTVYDEKNAEKAEGLINRMKADLGGTELLSPLQWLEANPPAQGHARQIFLLTDGEISNVDQVLDLCRSMATSSRIFSFGLGHSPSRSLVKGLARATNGRFVFIPPNTSADVHVGEQLQKALQSCITNVQVKWNLGTTALMSVPTKTPPVYVNDRLIVYALIEDKSHKFDHSSSVELKTEQHRLGEANITQIPVTSNNATIARLAAKALILELQHSKLPPSTNKGNVGSRQTRFQQPVVSKDESTTTKETTQKRIIDLSLKYNILSPHTAFVGVEKRVNASNSDMVLREVPIQISADDQHLGIHSSIRFASGASTAHCFAAMSPTMMCRSSIALPKGAAASRTANLCFQNPFLMDTCSYSDDDDDDDDDDMDKSGVVHTSSSITNEKAKEDAWPTDNQDIVRYLVSKQKFNGSWDLDSKSIEKLTGKPLSHFQQSTNNQILVSAIVIAVLETRFAALSSTWHGIVQKARKRLIDLLGKDSKALESLLEDIRKNL</sequence>
<feature type="region of interest" description="Disordered" evidence="1">
    <location>
        <begin position="548"/>
        <end position="576"/>
    </location>
</feature>
<proteinExistence type="predicted"/>